<comment type="caution">
    <text evidence="1">The sequence shown here is derived from an EMBL/GenBank/DDBJ whole genome shotgun (WGS) entry which is preliminary data.</text>
</comment>
<name>M7X9S6_9BACT</name>
<proteinExistence type="predicted"/>
<evidence type="ECO:0000313" key="1">
    <source>
        <dbReference type="EMBL" id="EMS34185.1"/>
    </source>
</evidence>
<evidence type="ECO:0000313" key="2">
    <source>
        <dbReference type="Proteomes" id="UP000010953"/>
    </source>
</evidence>
<dbReference type="AlphaFoldDB" id="M7X9S6"/>
<sequence>MKKQKGGIPEYQEYSKSISCHFFWKNAGTKVKLVCND</sequence>
<dbReference type="Proteomes" id="UP000010953">
    <property type="component" value="Unassembled WGS sequence"/>
</dbReference>
<dbReference type="InParanoid" id="M7X9S6"/>
<keyword evidence="2" id="KW-1185">Reference proteome</keyword>
<gene>
    <name evidence="1" type="ORF">C943_04003</name>
</gene>
<accession>M7X9S6</accession>
<organism evidence="1 2">
    <name type="scientific">Mariniradius saccharolyticus AK6</name>
    <dbReference type="NCBI Taxonomy" id="1239962"/>
    <lineage>
        <taxon>Bacteria</taxon>
        <taxon>Pseudomonadati</taxon>
        <taxon>Bacteroidota</taxon>
        <taxon>Cytophagia</taxon>
        <taxon>Cytophagales</taxon>
        <taxon>Cyclobacteriaceae</taxon>
        <taxon>Mariniradius</taxon>
    </lineage>
</organism>
<dbReference type="EMBL" id="AMZY02000007">
    <property type="protein sequence ID" value="EMS34185.1"/>
    <property type="molecule type" value="Genomic_DNA"/>
</dbReference>
<reference evidence="1" key="1">
    <citation type="submission" date="2013-01" db="EMBL/GenBank/DDBJ databases">
        <title>Genome assembly of Mariniradius saccharolyticus AK6.</title>
        <authorList>
            <person name="Vaidya B."/>
            <person name="Khatri I."/>
            <person name="Tanuku N.R.S."/>
            <person name="Subramanian S."/>
            <person name="Pinnaka A."/>
        </authorList>
    </citation>
    <scope>NUCLEOTIDE SEQUENCE [LARGE SCALE GENOMIC DNA]</scope>
    <source>
        <strain evidence="1">AK6</strain>
    </source>
</reference>
<protein>
    <submittedName>
        <fullName evidence="1">Uncharacterized protein</fullName>
    </submittedName>
</protein>